<accession>A0A482XY10</accession>
<keyword evidence="1" id="KW-0472">Membrane</keyword>
<dbReference type="AlphaFoldDB" id="A0A482XY10"/>
<gene>
    <name evidence="2" type="ORF">ELS17_13780</name>
</gene>
<keyword evidence="1" id="KW-0812">Transmembrane</keyword>
<evidence type="ECO:0000256" key="1">
    <source>
        <dbReference type="SAM" id="Phobius"/>
    </source>
</evidence>
<dbReference type="EMBL" id="SHMR01000007">
    <property type="protein sequence ID" value="RZH66844.1"/>
    <property type="molecule type" value="Genomic_DNA"/>
</dbReference>
<feature type="transmembrane region" description="Helical" evidence="1">
    <location>
        <begin position="162"/>
        <end position="183"/>
    </location>
</feature>
<feature type="transmembrane region" description="Helical" evidence="1">
    <location>
        <begin position="20"/>
        <end position="38"/>
    </location>
</feature>
<organism evidence="2 3">
    <name type="scientific">Natrinema altunense</name>
    <dbReference type="NCBI Taxonomy" id="222984"/>
    <lineage>
        <taxon>Archaea</taxon>
        <taxon>Methanobacteriati</taxon>
        <taxon>Methanobacteriota</taxon>
        <taxon>Stenosarchaea group</taxon>
        <taxon>Halobacteria</taxon>
        <taxon>Halobacteriales</taxon>
        <taxon>Natrialbaceae</taxon>
        <taxon>Natrinema</taxon>
    </lineage>
</organism>
<feature type="transmembrane region" description="Helical" evidence="1">
    <location>
        <begin position="122"/>
        <end position="142"/>
    </location>
</feature>
<dbReference type="OrthoDB" id="342532at2157"/>
<name>A0A482XY10_9EURY</name>
<reference evidence="2 3" key="1">
    <citation type="submission" date="2019-02" db="EMBL/GenBank/DDBJ databases">
        <title>Genome analysis provides insights into bioremediation potentialities and Haloocin production by Natrinema altunense strain 4.1R isolated from Chott Douz in Tunisian desert.</title>
        <authorList>
            <person name="Najjari A."/>
            <person name="Youssef N."/>
            <person name="Ben Dhia O."/>
            <person name="Ferjani R."/>
            <person name="El Hidri D."/>
            <person name="Ouzari H.I."/>
            <person name="Cherif A."/>
        </authorList>
    </citation>
    <scope>NUCLEOTIDE SEQUENCE [LARGE SCALE GENOMIC DNA]</scope>
    <source>
        <strain evidence="2 3">4.1R</strain>
    </source>
</reference>
<evidence type="ECO:0000313" key="2">
    <source>
        <dbReference type="EMBL" id="RZH66844.1"/>
    </source>
</evidence>
<feature type="transmembrane region" description="Helical" evidence="1">
    <location>
        <begin position="44"/>
        <end position="62"/>
    </location>
</feature>
<feature type="transmembrane region" description="Helical" evidence="1">
    <location>
        <begin position="94"/>
        <end position="115"/>
    </location>
</feature>
<comment type="caution">
    <text evidence="2">The sequence shown here is derived from an EMBL/GenBank/DDBJ whole genome shotgun (WGS) entry which is preliminary data.</text>
</comment>
<proteinExistence type="predicted"/>
<keyword evidence="1" id="KW-1133">Transmembrane helix</keyword>
<dbReference type="Proteomes" id="UP000292704">
    <property type="component" value="Unassembled WGS sequence"/>
</dbReference>
<evidence type="ECO:0000313" key="3">
    <source>
        <dbReference type="Proteomes" id="UP000292704"/>
    </source>
</evidence>
<sequence length="200" mass="22364">MDAAKDAFERLFRSGRINAFLAWLVVGVLAMVFVESALDFDRQWLVFVVGVGTVVLIPPVAAGEWRVMLPWELLVLATLPILVRGLFGGSVGTFAAYLAVAGLALLITVELHMFTSLQVTHWFAITFVVLTTLASVAAWTMLRWNLDRVFGTSYLSTNEALMTEWLSVTVAGLAAGVLFDAYFRRRDRQLRRALRRVVRR</sequence>
<dbReference type="STRING" id="222984.GCA_000731985_01472"/>
<dbReference type="RefSeq" id="WP_130171141.1">
    <property type="nucleotide sequence ID" value="NZ_SHMR01000007.1"/>
</dbReference>
<protein>
    <submittedName>
        <fullName evidence="2">Uncharacterized protein</fullName>
    </submittedName>
</protein>